<keyword evidence="4" id="KW-0732">Signal</keyword>
<feature type="signal peptide" evidence="4">
    <location>
        <begin position="1"/>
        <end position="20"/>
    </location>
</feature>
<evidence type="ECO:0000256" key="2">
    <source>
        <dbReference type="ARBA" id="ARBA00009127"/>
    </source>
</evidence>
<evidence type="ECO:0000313" key="6">
    <source>
        <dbReference type="Proteomes" id="UP001397290"/>
    </source>
</evidence>
<dbReference type="PANTHER" id="PTHR10009">
    <property type="entry name" value="PROTEIN YELLOW-RELATED"/>
    <property type="match status" value="1"/>
</dbReference>
<dbReference type="Gene3D" id="2.120.10.30">
    <property type="entry name" value="TolB, C-terminal domain"/>
    <property type="match status" value="1"/>
</dbReference>
<comment type="similarity">
    <text evidence="2">Belongs to the major royal jelly protein family.</text>
</comment>
<keyword evidence="6" id="KW-1185">Reference proteome</keyword>
<comment type="subcellular location">
    <subcellularLocation>
        <location evidence="1">Secreted</location>
    </subcellularLocation>
</comment>
<dbReference type="GO" id="GO:0005576">
    <property type="term" value="C:extracellular region"/>
    <property type="evidence" value="ECO:0007669"/>
    <property type="project" value="UniProtKB-SubCell"/>
</dbReference>
<evidence type="ECO:0008006" key="7">
    <source>
        <dbReference type="Google" id="ProtNLM"/>
    </source>
</evidence>
<dbReference type="AlphaFoldDB" id="A0AAW0RKT5"/>
<dbReference type="Proteomes" id="UP001397290">
    <property type="component" value="Unassembled WGS sequence"/>
</dbReference>
<organism evidence="5 6">
    <name type="scientific">Beauveria asiatica</name>
    <dbReference type="NCBI Taxonomy" id="1069075"/>
    <lineage>
        <taxon>Eukaryota</taxon>
        <taxon>Fungi</taxon>
        <taxon>Dikarya</taxon>
        <taxon>Ascomycota</taxon>
        <taxon>Pezizomycotina</taxon>
        <taxon>Sordariomycetes</taxon>
        <taxon>Hypocreomycetidae</taxon>
        <taxon>Hypocreales</taxon>
        <taxon>Cordycipitaceae</taxon>
        <taxon>Beauveria</taxon>
    </lineage>
</organism>
<evidence type="ECO:0000313" key="5">
    <source>
        <dbReference type="EMBL" id="KAK8142799.1"/>
    </source>
</evidence>
<gene>
    <name evidence="5" type="ORF">G3M48_008207</name>
</gene>
<dbReference type="EMBL" id="JAAHCF010000608">
    <property type="protein sequence ID" value="KAK8142799.1"/>
    <property type="molecule type" value="Genomic_DNA"/>
</dbReference>
<dbReference type="Pfam" id="PF03022">
    <property type="entry name" value="MRJP"/>
    <property type="match status" value="1"/>
</dbReference>
<feature type="non-terminal residue" evidence="5">
    <location>
        <position position="299"/>
    </location>
</feature>
<evidence type="ECO:0000256" key="1">
    <source>
        <dbReference type="ARBA" id="ARBA00004613"/>
    </source>
</evidence>
<dbReference type="PANTHER" id="PTHR10009:SF18">
    <property type="entry name" value="PROTEIN YELLOW-LIKE PROTEIN"/>
    <property type="match status" value="1"/>
</dbReference>
<comment type="caution">
    <text evidence="5">The sequence shown here is derived from an EMBL/GenBank/DDBJ whole genome shotgun (WGS) entry which is preliminary data.</text>
</comment>
<protein>
    <recommendedName>
        <fullName evidence="7">Major royal jelly protein</fullName>
    </recommendedName>
</protein>
<accession>A0AAW0RKT5</accession>
<sequence>MRVFSLLFSFSIILLPFAGSQITFQNHQNTILRVDTGSYGPAIEETIDETFFGSENATGFISVQALYVTPKTAKRPETLWVLDTGRPNDASQMAYALPGGTKLVAIDLDSDTIIRTYLFPSTVNYPSSSVNDVRFDLRENITTSGSGVAYISDESPEGRNGIIVLDLGTGETWRHLDRHPAGLSGYGVVPSYQGIPFYQETVSRPFTHLPQGLDGIQLDLTGSVLFFSSMTSDYLFSVETKYLLDHTSPSCIQAANNAVKNLGQRGGNGNGFEGDSNGLIYQAMPEQNAVYAYDPSTLR</sequence>
<dbReference type="InterPro" id="IPR017996">
    <property type="entry name" value="MRJP/yellow-related"/>
</dbReference>
<evidence type="ECO:0000256" key="3">
    <source>
        <dbReference type="ARBA" id="ARBA00022525"/>
    </source>
</evidence>
<dbReference type="InterPro" id="IPR011042">
    <property type="entry name" value="6-blade_b-propeller_TolB-like"/>
</dbReference>
<keyword evidence="3" id="KW-0964">Secreted</keyword>
<name>A0AAW0RKT5_9HYPO</name>
<evidence type="ECO:0000256" key="4">
    <source>
        <dbReference type="SAM" id="SignalP"/>
    </source>
</evidence>
<dbReference type="SUPFAM" id="SSF63825">
    <property type="entry name" value="YWTD domain"/>
    <property type="match status" value="1"/>
</dbReference>
<feature type="chain" id="PRO_5043721251" description="Major royal jelly protein" evidence="4">
    <location>
        <begin position="21"/>
        <end position="299"/>
    </location>
</feature>
<proteinExistence type="inferred from homology"/>
<reference evidence="5 6" key="1">
    <citation type="submission" date="2020-02" db="EMBL/GenBank/DDBJ databases">
        <title>Comparative genomics of the hypocrealean fungal genus Beauvera.</title>
        <authorList>
            <person name="Showalter D.N."/>
            <person name="Bushley K.E."/>
            <person name="Rehner S.A."/>
        </authorList>
    </citation>
    <scope>NUCLEOTIDE SEQUENCE [LARGE SCALE GENOMIC DNA]</scope>
    <source>
        <strain evidence="5 6">ARSEF4384</strain>
    </source>
</reference>